<dbReference type="PANTHER" id="PTHR21292:SF1">
    <property type="entry name" value="EXOCYST COMPLEX COMPONENT 3"/>
    <property type="match status" value="1"/>
</dbReference>
<evidence type="ECO:0000313" key="4">
    <source>
        <dbReference type="EMBL" id="GMM44935.1"/>
    </source>
</evidence>
<proteinExistence type="inferred from homology"/>
<reference evidence="4 5" key="1">
    <citation type="journal article" date="2023" name="Elife">
        <title>Identification of key yeast species and microbe-microbe interactions impacting larval growth of Drosophila in the wild.</title>
        <authorList>
            <person name="Mure A."/>
            <person name="Sugiura Y."/>
            <person name="Maeda R."/>
            <person name="Honda K."/>
            <person name="Sakurai N."/>
            <person name="Takahashi Y."/>
            <person name="Watada M."/>
            <person name="Katoh T."/>
            <person name="Gotoh A."/>
            <person name="Gotoh Y."/>
            <person name="Taniguchi I."/>
            <person name="Nakamura K."/>
            <person name="Hayashi T."/>
            <person name="Katayama T."/>
            <person name="Uemura T."/>
            <person name="Hattori Y."/>
        </authorList>
    </citation>
    <scope>NUCLEOTIDE SEQUENCE [LARGE SCALE GENOMIC DNA]</scope>
    <source>
        <strain evidence="4 5">PK-24</strain>
    </source>
</reference>
<dbReference type="InterPro" id="IPR010326">
    <property type="entry name" value="EXOC3/Sec6"/>
</dbReference>
<dbReference type="PANTHER" id="PTHR21292">
    <property type="entry name" value="EXOCYST COMPLEX COMPONENT SEC6-RELATED"/>
    <property type="match status" value="1"/>
</dbReference>
<dbReference type="GO" id="GO:0000149">
    <property type="term" value="F:SNARE binding"/>
    <property type="evidence" value="ECO:0007669"/>
    <property type="project" value="TreeGrafter"/>
</dbReference>
<accession>A0AAV5R0H9</accession>
<dbReference type="AlphaFoldDB" id="A0AAV5R0H9"/>
<evidence type="ECO:0000256" key="2">
    <source>
        <dbReference type="ARBA" id="ARBA00022448"/>
    </source>
</evidence>
<name>A0AAV5R0H9_PICKL</name>
<evidence type="ECO:0000256" key="1">
    <source>
        <dbReference type="ARBA" id="ARBA00009447"/>
    </source>
</evidence>
<evidence type="ECO:0000256" key="3">
    <source>
        <dbReference type="ARBA" id="ARBA00022483"/>
    </source>
</evidence>
<gene>
    <name evidence="4" type="ORF">DAPK24_015100</name>
</gene>
<dbReference type="EMBL" id="BTGB01000001">
    <property type="protein sequence ID" value="GMM44935.1"/>
    <property type="molecule type" value="Genomic_DNA"/>
</dbReference>
<dbReference type="GO" id="GO:0000145">
    <property type="term" value="C:exocyst"/>
    <property type="evidence" value="ECO:0007669"/>
    <property type="project" value="InterPro"/>
</dbReference>
<evidence type="ECO:0000313" key="5">
    <source>
        <dbReference type="Proteomes" id="UP001378960"/>
    </source>
</evidence>
<dbReference type="GO" id="GO:0006887">
    <property type="term" value="P:exocytosis"/>
    <property type="evidence" value="ECO:0007669"/>
    <property type="project" value="UniProtKB-KW"/>
</dbReference>
<keyword evidence="3" id="KW-0268">Exocytosis</keyword>
<dbReference type="Pfam" id="PF06046">
    <property type="entry name" value="Sec6"/>
    <property type="match status" value="1"/>
</dbReference>
<protein>
    <submittedName>
        <fullName evidence="4">SNARE-binding exocyst subunit</fullName>
    </submittedName>
</protein>
<comment type="similarity">
    <text evidence="1">Belongs to the SEC6 family.</text>
</comment>
<dbReference type="GO" id="GO:0051601">
    <property type="term" value="P:exocyst localization"/>
    <property type="evidence" value="ECO:0007669"/>
    <property type="project" value="TreeGrafter"/>
</dbReference>
<sequence length="773" mass="91252">MSSGISNELLVKVSNILKNEDDLNNIENIISNITKEKHLIDSQINIEQDRHLQQIHLMISDMHNANKNLQELKYTVEKLDDLRNDNLLNNSSNDFKVFDKAALVMKNIKLIEEVYNNISTFDTKQKIILQTLNNEISKDERGELQYSTGDELLIAHFELNKLRDLQDQMQIMSNKSKINETKVLVDKLANQLNECVLKFNELLSIIVDSILDFVECENFGYLIKVIKIIQYEEREDLKVRLWNHLLEKKKINHEDINDDNIDNISDNRLTKVKRSRERGYKTIFEDLFQKTIEDKILDTLENNGISIFLGSEGSFYYQTISDFKIAIDRCFPVEWNFFPKILEWHQSSIRNFINNILDNDNYNNIKLAEILDLDYENRTQLKKLFKFKNEELKNIRLISEDKKKQLLNKSLQENISSTNKWIETALNKSIDKFESLNEEPSDRKEDRLSFQSAQDIMLILSSNTKSIRTLGDATILVQYFGFFANDIMRSFQEKWVRSLDKMTIKWINKDEEIKNIGYLPRYITNLSNDCLTLTDALERDFDNITEGLNDIHKHKLIELKHIATNHSIELGTYCLQKLSNLSIEDYKMIIIEIFNKSWYKSSTIIESILRIIDEEYIMPFIDFSYPELFISLFDFITDDFLLNYLKVLNYKRKFENKIVESLERDGHLIMDILGKHDEEGILENKMIIFDIIIEIISSKTEDEIIERWTIALSEIFDLPSDLLRILLECKKFDKSRISYIMGECEELCKKSMNENIDKEQSIFHKFHYSPIKK</sequence>
<comment type="caution">
    <text evidence="4">The sequence shown here is derived from an EMBL/GenBank/DDBJ whole genome shotgun (WGS) entry which is preliminary data.</text>
</comment>
<dbReference type="Gene3D" id="1.10.357.50">
    <property type="match status" value="1"/>
</dbReference>
<dbReference type="Gene3D" id="1.10.357.70">
    <property type="entry name" value="Exocyst complex component Sec6, C-terminal domain"/>
    <property type="match status" value="1"/>
</dbReference>
<organism evidence="4 5">
    <name type="scientific">Pichia kluyveri</name>
    <name type="common">Yeast</name>
    <dbReference type="NCBI Taxonomy" id="36015"/>
    <lineage>
        <taxon>Eukaryota</taxon>
        <taxon>Fungi</taxon>
        <taxon>Dikarya</taxon>
        <taxon>Ascomycota</taxon>
        <taxon>Saccharomycotina</taxon>
        <taxon>Pichiomycetes</taxon>
        <taxon>Pichiales</taxon>
        <taxon>Pichiaceae</taxon>
        <taxon>Pichia</taxon>
    </lineage>
</organism>
<dbReference type="InterPro" id="IPR042532">
    <property type="entry name" value="EXOC3/Sec6_C"/>
</dbReference>
<dbReference type="Proteomes" id="UP001378960">
    <property type="component" value="Unassembled WGS sequence"/>
</dbReference>
<keyword evidence="2" id="KW-0813">Transport</keyword>
<keyword evidence="5" id="KW-1185">Reference proteome</keyword>